<dbReference type="InterPro" id="IPR050155">
    <property type="entry name" value="HAD-like_hydrolase_sf"/>
</dbReference>
<name>A0ABN2NH45_9MICO</name>
<dbReference type="SFLD" id="SFLDS00003">
    <property type="entry name" value="Haloacid_Dehalogenase"/>
    <property type="match status" value="1"/>
</dbReference>
<dbReference type="SUPFAM" id="SSF56784">
    <property type="entry name" value="HAD-like"/>
    <property type="match status" value="2"/>
</dbReference>
<dbReference type="PANTHER" id="PTHR43434">
    <property type="entry name" value="PHOSPHOGLYCOLATE PHOSPHATASE"/>
    <property type="match status" value="1"/>
</dbReference>
<dbReference type="NCBIfam" id="TIGR01549">
    <property type="entry name" value="HAD-SF-IA-v1"/>
    <property type="match status" value="1"/>
</dbReference>
<evidence type="ECO:0000313" key="3">
    <source>
        <dbReference type="Proteomes" id="UP001501094"/>
    </source>
</evidence>
<dbReference type="EMBL" id="BAAANL010000006">
    <property type="protein sequence ID" value="GAA1869120.1"/>
    <property type="molecule type" value="Genomic_DNA"/>
</dbReference>
<dbReference type="RefSeq" id="WP_344104329.1">
    <property type="nucleotide sequence ID" value="NZ_BAAANL010000006.1"/>
</dbReference>
<feature type="compositionally biased region" description="Low complexity" evidence="1">
    <location>
        <begin position="303"/>
        <end position="312"/>
    </location>
</feature>
<dbReference type="SFLD" id="SFLDG01129">
    <property type="entry name" value="C1.5:_HAD__Beta-PGM__Phosphata"/>
    <property type="match status" value="1"/>
</dbReference>
<accession>A0ABN2NH45</accession>
<dbReference type="InterPro" id="IPR006439">
    <property type="entry name" value="HAD-SF_hydro_IA"/>
</dbReference>
<dbReference type="Pfam" id="PF00702">
    <property type="entry name" value="Hydrolase"/>
    <property type="match status" value="2"/>
</dbReference>
<gene>
    <name evidence="2" type="ORF">GCM10009751_29790</name>
</gene>
<keyword evidence="2" id="KW-0378">Hydrolase</keyword>
<keyword evidence="3" id="KW-1185">Reference proteome</keyword>
<protein>
    <submittedName>
        <fullName evidence="2">HAD family hydrolase</fullName>
    </submittedName>
</protein>
<evidence type="ECO:0000256" key="1">
    <source>
        <dbReference type="SAM" id="MobiDB-lite"/>
    </source>
</evidence>
<sequence length="668" mass="69211">MTQISDDDGARGAAPLPPSPALAVRPAALLLDFGGVVFETRRQPDAMAQVTRNVAAELARAGHVFTQEDLLPVLTGGRKALKDWKNASSRRWAPRELTHREIWGDFYGTPLPPAAREVLTGSAGALQQMLTLTATRHTVRPGIRELVDLASGLGIPLGIVSNAHSGRAHRLIMERAGLTEAFGVQVYSDEVGVRKPNPEMIRIAATALGTTPERCWYVGDTYDRDVVAGRRANAAAVILTRHHHTDEVPFPIADTPDAIYDTPEGLVEALRTAAPAPVRGRAIAHQEVPDDDPASSGTHDAVAEAPASHAEALPGDPGAEAPPRDPGPEAGFVSATRAGRPSALLLDHGGVISVSRTDDGLRQEFAGELAARLRRAGFEVTPEQAAAAITEIRAAHKAWKARRAGDTREIDATTFWVELGGPVLAAALDGRTGGGPADGRTGGGSADGSTARGDVVVPGSLRAWLRAEAHALMVAYARAKSAPAVRAGVRELLLAAREAGVPVAVVSNTVNGRAVREELDDAGLTPLIGAHVYSDELGRRKPDPLMPATALRALGADPARAWFVGDKPSRDVLAARAAAVGHVVLVRGGTTPDAALDAPDDDAGRPDHIADDMTHVAGLIGLAPTSEQPAATAVPPAEPGTAAPSSPATPPSTGPSSGGRAADPVPGS</sequence>
<feature type="region of interest" description="Disordered" evidence="1">
    <location>
        <begin position="287"/>
        <end position="334"/>
    </location>
</feature>
<feature type="compositionally biased region" description="Gly residues" evidence="1">
    <location>
        <begin position="431"/>
        <end position="446"/>
    </location>
</feature>
<proteinExistence type="predicted"/>
<evidence type="ECO:0000313" key="2">
    <source>
        <dbReference type="EMBL" id="GAA1869120.1"/>
    </source>
</evidence>
<dbReference type="PANTHER" id="PTHR43434:SF1">
    <property type="entry name" value="PHOSPHOGLYCOLATE PHOSPHATASE"/>
    <property type="match status" value="1"/>
</dbReference>
<dbReference type="InterPro" id="IPR036412">
    <property type="entry name" value="HAD-like_sf"/>
</dbReference>
<dbReference type="Gene3D" id="3.40.50.1000">
    <property type="entry name" value="HAD superfamily/HAD-like"/>
    <property type="match status" value="2"/>
</dbReference>
<feature type="region of interest" description="Disordered" evidence="1">
    <location>
        <begin position="430"/>
        <end position="451"/>
    </location>
</feature>
<reference evidence="2 3" key="1">
    <citation type="journal article" date="2019" name="Int. J. Syst. Evol. Microbiol.">
        <title>The Global Catalogue of Microorganisms (GCM) 10K type strain sequencing project: providing services to taxonomists for standard genome sequencing and annotation.</title>
        <authorList>
            <consortium name="The Broad Institute Genomics Platform"/>
            <consortium name="The Broad Institute Genome Sequencing Center for Infectious Disease"/>
            <person name="Wu L."/>
            <person name="Ma J."/>
        </authorList>
    </citation>
    <scope>NUCLEOTIDE SEQUENCE [LARGE SCALE GENOMIC DNA]</scope>
    <source>
        <strain evidence="2 3">JCM 14326</strain>
    </source>
</reference>
<dbReference type="GO" id="GO:0016787">
    <property type="term" value="F:hydrolase activity"/>
    <property type="evidence" value="ECO:0007669"/>
    <property type="project" value="UniProtKB-KW"/>
</dbReference>
<feature type="region of interest" description="Disordered" evidence="1">
    <location>
        <begin position="620"/>
        <end position="668"/>
    </location>
</feature>
<comment type="caution">
    <text evidence="2">The sequence shown here is derived from an EMBL/GenBank/DDBJ whole genome shotgun (WGS) entry which is preliminary data.</text>
</comment>
<dbReference type="Proteomes" id="UP001501094">
    <property type="component" value="Unassembled WGS sequence"/>
</dbReference>
<organism evidence="2 3">
    <name type="scientific">Myceligenerans crystallogenes</name>
    <dbReference type="NCBI Taxonomy" id="316335"/>
    <lineage>
        <taxon>Bacteria</taxon>
        <taxon>Bacillati</taxon>
        <taxon>Actinomycetota</taxon>
        <taxon>Actinomycetes</taxon>
        <taxon>Micrococcales</taxon>
        <taxon>Promicromonosporaceae</taxon>
        <taxon>Myceligenerans</taxon>
    </lineage>
</organism>
<dbReference type="InterPro" id="IPR023214">
    <property type="entry name" value="HAD_sf"/>
</dbReference>